<organism evidence="1 2">
    <name type="scientific">Steinernema carpocapsae</name>
    <name type="common">Entomopathogenic nematode</name>
    <dbReference type="NCBI Taxonomy" id="34508"/>
    <lineage>
        <taxon>Eukaryota</taxon>
        <taxon>Metazoa</taxon>
        <taxon>Ecdysozoa</taxon>
        <taxon>Nematoda</taxon>
        <taxon>Chromadorea</taxon>
        <taxon>Rhabditida</taxon>
        <taxon>Tylenchina</taxon>
        <taxon>Panagrolaimomorpha</taxon>
        <taxon>Strongyloidoidea</taxon>
        <taxon>Steinernematidae</taxon>
        <taxon>Steinernema</taxon>
    </lineage>
</organism>
<reference evidence="1 2" key="2">
    <citation type="journal article" date="2019" name="G3 (Bethesda)">
        <title>Hybrid Assembly of the Genome of the Entomopathogenic Nematode Steinernema carpocapsae Identifies the X-Chromosome.</title>
        <authorList>
            <person name="Serra L."/>
            <person name="Macchietto M."/>
            <person name="Macias-Munoz A."/>
            <person name="McGill C.J."/>
            <person name="Rodriguez I.M."/>
            <person name="Rodriguez B."/>
            <person name="Murad R."/>
            <person name="Mortazavi A."/>
        </authorList>
    </citation>
    <scope>NUCLEOTIDE SEQUENCE [LARGE SCALE GENOMIC DNA]</scope>
    <source>
        <strain evidence="1 2">ALL</strain>
    </source>
</reference>
<proteinExistence type="predicted"/>
<keyword evidence="2" id="KW-1185">Reference proteome</keyword>
<reference evidence="1 2" key="1">
    <citation type="journal article" date="2015" name="Genome Biol.">
        <title>Comparative genomics of Steinernema reveals deeply conserved gene regulatory networks.</title>
        <authorList>
            <person name="Dillman A.R."/>
            <person name="Macchietto M."/>
            <person name="Porter C.F."/>
            <person name="Rogers A."/>
            <person name="Williams B."/>
            <person name="Antoshechkin I."/>
            <person name="Lee M.M."/>
            <person name="Goodwin Z."/>
            <person name="Lu X."/>
            <person name="Lewis E.E."/>
            <person name="Goodrich-Blair H."/>
            <person name="Stock S.P."/>
            <person name="Adams B.J."/>
            <person name="Sternberg P.W."/>
            <person name="Mortazavi A."/>
        </authorList>
    </citation>
    <scope>NUCLEOTIDE SEQUENCE [LARGE SCALE GENOMIC DNA]</scope>
    <source>
        <strain evidence="1 2">ALL</strain>
    </source>
</reference>
<sequence length="74" mass="8518">MYVFDANENANECIPRAQNEDKKVVDILNRLGKVQNLLVSFVKPQPHMCKLDMLCSCNHSKFFSISFVPILMFP</sequence>
<evidence type="ECO:0000313" key="2">
    <source>
        <dbReference type="Proteomes" id="UP000298663"/>
    </source>
</evidence>
<gene>
    <name evidence="1" type="ORF">L596_018776</name>
</gene>
<accession>A0A4U5N5M5</accession>
<name>A0A4U5N5M5_STECR</name>
<dbReference type="EMBL" id="AZBU02000005">
    <property type="protein sequence ID" value="TKR77877.1"/>
    <property type="molecule type" value="Genomic_DNA"/>
</dbReference>
<evidence type="ECO:0000313" key="1">
    <source>
        <dbReference type="EMBL" id="TKR77877.1"/>
    </source>
</evidence>
<protein>
    <submittedName>
        <fullName evidence="1">Uncharacterized protein</fullName>
    </submittedName>
</protein>
<dbReference type="Proteomes" id="UP000298663">
    <property type="component" value="Unassembled WGS sequence"/>
</dbReference>
<comment type="caution">
    <text evidence="1">The sequence shown here is derived from an EMBL/GenBank/DDBJ whole genome shotgun (WGS) entry which is preliminary data.</text>
</comment>
<dbReference type="AlphaFoldDB" id="A0A4U5N5M5"/>